<feature type="domain" description="Rhodanese" evidence="3">
    <location>
        <begin position="167"/>
        <end position="280"/>
    </location>
</feature>
<dbReference type="SUPFAM" id="SSF52821">
    <property type="entry name" value="Rhodanese/Cell cycle control phosphatase"/>
    <property type="match status" value="2"/>
</dbReference>
<dbReference type="Proteomes" id="UP000246569">
    <property type="component" value="Unassembled WGS sequence"/>
</dbReference>
<reference evidence="4 5" key="1">
    <citation type="submission" date="2018-05" db="EMBL/GenBank/DDBJ databases">
        <title>Genomic Encyclopedia of Type Strains, Phase IV (KMG-IV): sequencing the most valuable type-strain genomes for metagenomic binning, comparative biology and taxonomic classification.</title>
        <authorList>
            <person name="Goeker M."/>
        </authorList>
    </citation>
    <scope>NUCLEOTIDE SEQUENCE [LARGE SCALE GENOMIC DNA]</scope>
    <source>
        <strain evidence="4 5">DSM 23606</strain>
    </source>
</reference>
<evidence type="ECO:0000259" key="3">
    <source>
        <dbReference type="PROSITE" id="PS50206"/>
    </source>
</evidence>
<dbReference type="AlphaFoldDB" id="A0A317MR09"/>
<sequence length="282" mass="30091">MPMYPLIDAEALSTCLEEPSWILVDCRFTLTDPPAGRSAWAAGHIPGARYADLDADLSSPIRPDSGRHPLPDPQHFAATLGRWGVTPHSTVIAYDAGNSAMAASRLWWLLRWVGHERVAVLDGGLAEWQRRGLPLSTEPVSAEDAGAYPLQLSDELWLDAAAVQQALEAGDCLIDARAPARFSGEVEPVDPVAGHIPGAVNLPLEGNLDAAGCFLPPAVLRERFLTALAGRGAERAIHSCGSGVTACHNLLAMEAAGLTGSRLYAGSWSEWIRDPNRPVTRG</sequence>
<dbReference type="PANTHER" id="PTHR11364:SF27">
    <property type="entry name" value="SULFURTRANSFERASE"/>
    <property type="match status" value="1"/>
</dbReference>
<dbReference type="EMBL" id="QGTJ01000012">
    <property type="protein sequence ID" value="PWV59037.1"/>
    <property type="molecule type" value="Genomic_DNA"/>
</dbReference>
<organism evidence="4 5">
    <name type="scientific">Plasticicumulans acidivorans</name>
    <dbReference type="NCBI Taxonomy" id="886464"/>
    <lineage>
        <taxon>Bacteria</taxon>
        <taxon>Pseudomonadati</taxon>
        <taxon>Pseudomonadota</taxon>
        <taxon>Gammaproteobacteria</taxon>
        <taxon>Candidatus Competibacteraceae</taxon>
        <taxon>Plasticicumulans</taxon>
    </lineage>
</organism>
<evidence type="ECO:0000313" key="5">
    <source>
        <dbReference type="Proteomes" id="UP000246569"/>
    </source>
</evidence>
<comment type="caution">
    <text evidence="4">The sequence shown here is derived from an EMBL/GenBank/DDBJ whole genome shotgun (WGS) entry which is preliminary data.</text>
</comment>
<feature type="domain" description="Rhodanese" evidence="3">
    <location>
        <begin position="17"/>
        <end position="137"/>
    </location>
</feature>
<accession>A0A317MR09</accession>
<dbReference type="CDD" id="cd01449">
    <property type="entry name" value="TST_Repeat_2"/>
    <property type="match status" value="1"/>
</dbReference>
<dbReference type="PROSITE" id="PS50206">
    <property type="entry name" value="RHODANESE_3"/>
    <property type="match status" value="2"/>
</dbReference>
<keyword evidence="4" id="KW-0670">Pyruvate</keyword>
<proteinExistence type="predicted"/>
<dbReference type="Pfam" id="PF00581">
    <property type="entry name" value="Rhodanese"/>
    <property type="match status" value="2"/>
</dbReference>
<dbReference type="FunFam" id="3.40.250.10:FF:000035">
    <property type="entry name" value="Thiosulfate sulfurtransferase"/>
    <property type="match status" value="1"/>
</dbReference>
<dbReference type="SMART" id="SM00450">
    <property type="entry name" value="RHOD"/>
    <property type="match status" value="2"/>
</dbReference>
<evidence type="ECO:0000313" key="4">
    <source>
        <dbReference type="EMBL" id="PWV59037.1"/>
    </source>
</evidence>
<keyword evidence="1 4" id="KW-0808">Transferase</keyword>
<dbReference type="GO" id="GO:0004792">
    <property type="term" value="F:thiosulfate-cyanide sulfurtransferase activity"/>
    <property type="evidence" value="ECO:0007669"/>
    <property type="project" value="TreeGrafter"/>
</dbReference>
<dbReference type="CDD" id="cd01448">
    <property type="entry name" value="TST_Repeat_1"/>
    <property type="match status" value="1"/>
</dbReference>
<keyword evidence="5" id="KW-1185">Reference proteome</keyword>
<dbReference type="RefSeq" id="WP_342774246.1">
    <property type="nucleotide sequence ID" value="NZ_QGTJ01000012.1"/>
</dbReference>
<protein>
    <submittedName>
        <fullName evidence="4">Thiosulfate/3-mercaptopyruvate sulfurtransferase</fullName>
    </submittedName>
</protein>
<dbReference type="InterPro" id="IPR001763">
    <property type="entry name" value="Rhodanese-like_dom"/>
</dbReference>
<gene>
    <name evidence="4" type="ORF">C7443_11235</name>
</gene>
<dbReference type="InterPro" id="IPR036873">
    <property type="entry name" value="Rhodanese-like_dom_sf"/>
</dbReference>
<dbReference type="InterPro" id="IPR045078">
    <property type="entry name" value="TST/MPST-like"/>
</dbReference>
<dbReference type="PANTHER" id="PTHR11364">
    <property type="entry name" value="THIOSULFATE SULFERTANSFERASE"/>
    <property type="match status" value="1"/>
</dbReference>
<keyword evidence="2" id="KW-0677">Repeat</keyword>
<evidence type="ECO:0000256" key="2">
    <source>
        <dbReference type="ARBA" id="ARBA00022737"/>
    </source>
</evidence>
<evidence type="ECO:0000256" key="1">
    <source>
        <dbReference type="ARBA" id="ARBA00022679"/>
    </source>
</evidence>
<dbReference type="Gene3D" id="3.40.250.10">
    <property type="entry name" value="Rhodanese-like domain"/>
    <property type="match status" value="2"/>
</dbReference>
<name>A0A317MR09_9GAMM</name>